<proteinExistence type="inferred from homology"/>
<comment type="similarity">
    <text evidence="2 6">Belongs to the peroxisomal membrane protein PXMP2/4 family.</text>
</comment>
<dbReference type="PANTHER" id="PTHR11266:SF93">
    <property type="entry name" value="INTEGRAL MEMBRANE PROTEIN 25D9-6"/>
    <property type="match status" value="1"/>
</dbReference>
<dbReference type="PANTHER" id="PTHR11266">
    <property type="entry name" value="PEROXISOMAL MEMBRANE PROTEIN 2, PXMP2 MPV17"/>
    <property type="match status" value="1"/>
</dbReference>
<name>A0ABR4FQR8_9EURO</name>
<protein>
    <recommendedName>
        <fullName evidence="9">Integral membrane protein 25D9-6</fullName>
    </recommendedName>
</protein>
<keyword evidence="4 6" id="KW-1133">Transmembrane helix</keyword>
<evidence type="ECO:0000256" key="2">
    <source>
        <dbReference type="ARBA" id="ARBA00006824"/>
    </source>
</evidence>
<comment type="caution">
    <text evidence="6">Lacks conserved residue(s) required for the propagation of feature annotation.</text>
</comment>
<dbReference type="EMBL" id="JBFTWV010000147">
    <property type="protein sequence ID" value="KAL2785368.1"/>
    <property type="molecule type" value="Genomic_DNA"/>
</dbReference>
<sequence>MALKGQSNAFSWARSGTAQSLYTAYLQELQRNPLRTRMLTAGFLSATQELTASYLANDVTKSGHYFSPRVLKMLIHGLFISAPLSHTLSRLLQRAFAGRTSLPAKILQIFASNLIVSPIQNTVYLASMSVIAGARTWTQIRAMINAGFLPMMKVSWATSPVALAVAQKFLPEHAWAPFFNLIGFFIGTYINTYTKKRRLEMAKRLETSDEPREHR</sequence>
<comment type="subcellular location">
    <subcellularLocation>
        <location evidence="1">Membrane</location>
        <topology evidence="1">Multi-pass membrane protein</topology>
    </subcellularLocation>
</comment>
<evidence type="ECO:0000313" key="8">
    <source>
        <dbReference type="Proteomes" id="UP001610563"/>
    </source>
</evidence>
<reference evidence="7 8" key="1">
    <citation type="submission" date="2024-07" db="EMBL/GenBank/DDBJ databases">
        <title>Section-level genome sequencing and comparative genomics of Aspergillus sections Usti and Cavernicolus.</title>
        <authorList>
            <consortium name="Lawrence Berkeley National Laboratory"/>
            <person name="Nybo J.L."/>
            <person name="Vesth T.C."/>
            <person name="Theobald S."/>
            <person name="Frisvad J.C."/>
            <person name="Larsen T.O."/>
            <person name="Kjaerboelling I."/>
            <person name="Rothschild-Mancinelli K."/>
            <person name="Lyhne E.K."/>
            <person name="Kogle M.E."/>
            <person name="Barry K."/>
            <person name="Clum A."/>
            <person name="Na H."/>
            <person name="Ledsgaard L."/>
            <person name="Lin J."/>
            <person name="Lipzen A."/>
            <person name="Kuo A."/>
            <person name="Riley R."/>
            <person name="Mondo S."/>
            <person name="Labutti K."/>
            <person name="Haridas S."/>
            <person name="Pangalinan J."/>
            <person name="Salamov A.A."/>
            <person name="Simmons B.A."/>
            <person name="Magnuson J.K."/>
            <person name="Chen J."/>
            <person name="Drula E."/>
            <person name="Henrissat B."/>
            <person name="Wiebenga A."/>
            <person name="Lubbers R.J."/>
            <person name="Gomes A.C."/>
            <person name="Makela M.R."/>
            <person name="Stajich J."/>
            <person name="Grigoriev I.V."/>
            <person name="Mortensen U.H."/>
            <person name="De Vries R.P."/>
            <person name="Baker S.E."/>
            <person name="Andersen M.R."/>
        </authorList>
    </citation>
    <scope>NUCLEOTIDE SEQUENCE [LARGE SCALE GENOMIC DNA]</scope>
    <source>
        <strain evidence="7 8">CBS 209.92</strain>
    </source>
</reference>
<dbReference type="InterPro" id="IPR007248">
    <property type="entry name" value="Mpv17_PMP22"/>
</dbReference>
<keyword evidence="5 6" id="KW-0472">Membrane</keyword>
<accession>A0ABR4FQR8</accession>
<gene>
    <name evidence="7" type="ORF">BJX66DRAFT_343191</name>
</gene>
<feature type="transmembrane region" description="Helical" evidence="6">
    <location>
        <begin position="174"/>
        <end position="194"/>
    </location>
</feature>
<evidence type="ECO:0000256" key="5">
    <source>
        <dbReference type="ARBA" id="ARBA00023136"/>
    </source>
</evidence>
<keyword evidence="8" id="KW-1185">Reference proteome</keyword>
<dbReference type="Pfam" id="PF04117">
    <property type="entry name" value="Mpv17_PMP22"/>
    <property type="match status" value="1"/>
</dbReference>
<organism evidence="7 8">
    <name type="scientific">Aspergillus keveii</name>
    <dbReference type="NCBI Taxonomy" id="714993"/>
    <lineage>
        <taxon>Eukaryota</taxon>
        <taxon>Fungi</taxon>
        <taxon>Dikarya</taxon>
        <taxon>Ascomycota</taxon>
        <taxon>Pezizomycotina</taxon>
        <taxon>Eurotiomycetes</taxon>
        <taxon>Eurotiomycetidae</taxon>
        <taxon>Eurotiales</taxon>
        <taxon>Aspergillaceae</taxon>
        <taxon>Aspergillus</taxon>
        <taxon>Aspergillus subgen. Nidulantes</taxon>
    </lineage>
</organism>
<evidence type="ECO:0000256" key="6">
    <source>
        <dbReference type="RuleBase" id="RU363053"/>
    </source>
</evidence>
<evidence type="ECO:0000256" key="3">
    <source>
        <dbReference type="ARBA" id="ARBA00022692"/>
    </source>
</evidence>
<evidence type="ECO:0008006" key="9">
    <source>
        <dbReference type="Google" id="ProtNLM"/>
    </source>
</evidence>
<evidence type="ECO:0000313" key="7">
    <source>
        <dbReference type="EMBL" id="KAL2785368.1"/>
    </source>
</evidence>
<evidence type="ECO:0000256" key="1">
    <source>
        <dbReference type="ARBA" id="ARBA00004141"/>
    </source>
</evidence>
<comment type="caution">
    <text evidence="7">The sequence shown here is derived from an EMBL/GenBank/DDBJ whole genome shotgun (WGS) entry which is preliminary data.</text>
</comment>
<dbReference type="Proteomes" id="UP001610563">
    <property type="component" value="Unassembled WGS sequence"/>
</dbReference>
<evidence type="ECO:0000256" key="4">
    <source>
        <dbReference type="ARBA" id="ARBA00022989"/>
    </source>
</evidence>
<keyword evidence="3 6" id="KW-0812">Transmembrane</keyword>